<dbReference type="STRING" id="940295.EYM_04735"/>
<dbReference type="Proteomes" id="UP000060778">
    <property type="component" value="Chromosome"/>
</dbReference>
<proteinExistence type="predicted"/>
<dbReference type="InterPro" id="IPR009927">
    <property type="entry name" value="DUF1464"/>
</dbReference>
<protein>
    <submittedName>
        <fullName evidence="1">Uncharacterized protein</fullName>
    </submittedName>
</protein>
<keyword evidence="2" id="KW-1185">Reference proteome</keyword>
<sequence>MRTSLVGGIDVGTRRIRAVAFDCSTRKVLAREAKGKEEVLELIRFLKGIGVEKLCVAGGLQWRELNGIEIYRDPVSLLGSERDIGTHGFRKLISSSIFKEVVILPSGGASGEVPIWNLFNAVDSGTPDKVAKCNYLINSEGLSDFTLIDDGCFTSILKVNDKAITFVLGSTRGVPGRCTPGCIDSEIFIAFKWPQRKKDLLECGAPREVVEGWIRFLKPVLGDTIIYSSELDEWSAAIGSALWCCGTKPKNFFSDTPRYFCDTLKALMR</sequence>
<dbReference type="AlphaFoldDB" id="A0A0U2VET2"/>
<dbReference type="EMBL" id="CP006867">
    <property type="protein sequence ID" value="ALU12514.1"/>
    <property type="molecule type" value="Genomic_DNA"/>
</dbReference>
<accession>A0A0U2VET2</accession>
<dbReference type="RefSeq" id="WP_075049884.1">
    <property type="nucleotide sequence ID" value="NZ_CP006867.1"/>
</dbReference>
<gene>
    <name evidence="1" type="ORF">EYM_04735</name>
</gene>
<dbReference type="KEGG" id="iis:EYM_04735"/>
<name>A0A0U2VET2_9CREN</name>
<reference evidence="1 2" key="1">
    <citation type="submission" date="2013-11" db="EMBL/GenBank/DDBJ databases">
        <title>Comparative genomics of Ignicoccus.</title>
        <authorList>
            <person name="Podar M."/>
        </authorList>
    </citation>
    <scope>NUCLEOTIDE SEQUENCE [LARGE SCALE GENOMIC DNA]</scope>
    <source>
        <strain evidence="1 2">DSM 13165</strain>
    </source>
</reference>
<dbReference type="OrthoDB" id="381261at2157"/>
<evidence type="ECO:0000313" key="1">
    <source>
        <dbReference type="EMBL" id="ALU12514.1"/>
    </source>
</evidence>
<dbReference type="Pfam" id="PF07318">
    <property type="entry name" value="DUF1464"/>
    <property type="match status" value="1"/>
</dbReference>
<dbReference type="GeneID" id="30680336"/>
<organism evidence="1 2">
    <name type="scientific">Ignicoccus islandicus DSM 13165</name>
    <dbReference type="NCBI Taxonomy" id="940295"/>
    <lineage>
        <taxon>Archaea</taxon>
        <taxon>Thermoproteota</taxon>
        <taxon>Thermoprotei</taxon>
        <taxon>Desulfurococcales</taxon>
        <taxon>Desulfurococcaceae</taxon>
        <taxon>Ignicoccus</taxon>
    </lineage>
</organism>
<evidence type="ECO:0000313" key="2">
    <source>
        <dbReference type="Proteomes" id="UP000060778"/>
    </source>
</evidence>